<dbReference type="SMART" id="SM00356">
    <property type="entry name" value="ZnF_C3H1"/>
    <property type="match status" value="1"/>
</dbReference>
<feature type="compositionally biased region" description="Polar residues" evidence="5">
    <location>
        <begin position="73"/>
        <end position="83"/>
    </location>
</feature>
<sequence length="233" mass="25627">MNALVGYGVSSGSDSDGEAPEEHDRIRSSQEVCPEPVKSRNLLLEADCGSESSESEELEEEQRVLHRAPTRRTLPSPTLSSGLTKLPPPSLQTCSDTSVFTNPFKAQQDQKLSALQKHVPLTEQARPSHIGGRRVCVSYRKEGRCRFGIKCKYAHDSDLQTAPMDSVKTSKDTQTRACGARGPQGSQHDPEDKPEVHKSLLVGVPTLHCPRSPQSAGGSCCWEWWKTSLDFQE</sequence>
<feature type="zinc finger region" description="C3H1-type" evidence="4">
    <location>
        <begin position="130"/>
        <end position="158"/>
    </location>
</feature>
<reference evidence="7 8" key="1">
    <citation type="submission" date="2024-04" db="EMBL/GenBank/DDBJ databases">
        <authorList>
            <person name="Waldvogel A.-M."/>
            <person name="Schoenle A."/>
        </authorList>
    </citation>
    <scope>NUCLEOTIDE SEQUENCE [LARGE SCALE GENOMIC DNA]</scope>
</reference>
<evidence type="ECO:0000256" key="3">
    <source>
        <dbReference type="ARBA" id="ARBA00022833"/>
    </source>
</evidence>
<feature type="domain" description="C3H1-type" evidence="6">
    <location>
        <begin position="130"/>
        <end position="158"/>
    </location>
</feature>
<evidence type="ECO:0000313" key="7">
    <source>
        <dbReference type="EMBL" id="CAL1601405.1"/>
    </source>
</evidence>
<dbReference type="Gene3D" id="4.10.1000.10">
    <property type="entry name" value="Zinc finger, CCCH-type"/>
    <property type="match status" value="1"/>
</dbReference>
<keyword evidence="8" id="KW-1185">Reference proteome</keyword>
<accession>A0AAV2LJT7</accession>
<gene>
    <name evidence="7" type="ORF">KC01_LOCUS29385</name>
</gene>
<keyword evidence="3 4" id="KW-0862">Zinc</keyword>
<dbReference type="Pfam" id="PF00642">
    <property type="entry name" value="zf-CCCH"/>
    <property type="match status" value="1"/>
</dbReference>
<dbReference type="GO" id="GO:0008270">
    <property type="term" value="F:zinc ion binding"/>
    <property type="evidence" value="ECO:0007669"/>
    <property type="project" value="UniProtKB-KW"/>
</dbReference>
<feature type="compositionally biased region" description="Low complexity" evidence="5">
    <location>
        <begin position="1"/>
        <end position="14"/>
    </location>
</feature>
<keyword evidence="1 4" id="KW-0479">Metal-binding</keyword>
<evidence type="ECO:0000259" key="6">
    <source>
        <dbReference type="PROSITE" id="PS50103"/>
    </source>
</evidence>
<evidence type="ECO:0000256" key="1">
    <source>
        <dbReference type="ARBA" id="ARBA00022723"/>
    </source>
</evidence>
<organism evidence="7 8">
    <name type="scientific">Knipowitschia caucasica</name>
    <name type="common">Caucasian dwarf goby</name>
    <name type="synonym">Pomatoschistus caucasicus</name>
    <dbReference type="NCBI Taxonomy" id="637954"/>
    <lineage>
        <taxon>Eukaryota</taxon>
        <taxon>Metazoa</taxon>
        <taxon>Chordata</taxon>
        <taxon>Craniata</taxon>
        <taxon>Vertebrata</taxon>
        <taxon>Euteleostomi</taxon>
        <taxon>Actinopterygii</taxon>
        <taxon>Neopterygii</taxon>
        <taxon>Teleostei</taxon>
        <taxon>Neoteleostei</taxon>
        <taxon>Acanthomorphata</taxon>
        <taxon>Gobiaria</taxon>
        <taxon>Gobiiformes</taxon>
        <taxon>Gobioidei</taxon>
        <taxon>Gobiidae</taxon>
        <taxon>Gobiinae</taxon>
        <taxon>Knipowitschia</taxon>
    </lineage>
</organism>
<dbReference type="InterPro" id="IPR000571">
    <property type="entry name" value="Znf_CCCH"/>
</dbReference>
<evidence type="ECO:0000256" key="4">
    <source>
        <dbReference type="PROSITE-ProRule" id="PRU00723"/>
    </source>
</evidence>
<dbReference type="PROSITE" id="PS50103">
    <property type="entry name" value="ZF_C3H1"/>
    <property type="match status" value="1"/>
</dbReference>
<evidence type="ECO:0000256" key="5">
    <source>
        <dbReference type="SAM" id="MobiDB-lite"/>
    </source>
</evidence>
<feature type="region of interest" description="Disordered" evidence="5">
    <location>
        <begin position="163"/>
        <end position="194"/>
    </location>
</feature>
<evidence type="ECO:0000256" key="2">
    <source>
        <dbReference type="ARBA" id="ARBA00022771"/>
    </source>
</evidence>
<name>A0AAV2LJT7_KNICA</name>
<feature type="region of interest" description="Disordered" evidence="5">
    <location>
        <begin position="1"/>
        <end position="90"/>
    </location>
</feature>
<dbReference type="InterPro" id="IPR036855">
    <property type="entry name" value="Znf_CCCH_sf"/>
</dbReference>
<dbReference type="SUPFAM" id="SSF90229">
    <property type="entry name" value="CCCH zinc finger"/>
    <property type="match status" value="1"/>
</dbReference>
<proteinExistence type="predicted"/>
<dbReference type="Proteomes" id="UP001497482">
    <property type="component" value="Chromosome 3"/>
</dbReference>
<dbReference type="AlphaFoldDB" id="A0AAV2LJT7"/>
<dbReference type="EMBL" id="OZ035825">
    <property type="protein sequence ID" value="CAL1601405.1"/>
    <property type="molecule type" value="Genomic_DNA"/>
</dbReference>
<protein>
    <recommendedName>
        <fullName evidence="6">C3H1-type domain-containing protein</fullName>
    </recommendedName>
</protein>
<keyword evidence="2 4" id="KW-0863">Zinc-finger</keyword>
<evidence type="ECO:0000313" key="8">
    <source>
        <dbReference type="Proteomes" id="UP001497482"/>
    </source>
</evidence>